<keyword evidence="10" id="KW-1185">Reference proteome</keyword>
<evidence type="ECO:0000256" key="7">
    <source>
        <dbReference type="SAM" id="Phobius"/>
    </source>
</evidence>
<dbReference type="InterPro" id="IPR037185">
    <property type="entry name" value="EmrE-like"/>
</dbReference>
<evidence type="ECO:0000256" key="6">
    <source>
        <dbReference type="SAM" id="MobiDB-lite"/>
    </source>
</evidence>
<evidence type="ECO:0000256" key="5">
    <source>
        <dbReference type="ARBA" id="ARBA00023136"/>
    </source>
</evidence>
<comment type="subcellular location">
    <subcellularLocation>
        <location evidence="1">Membrane</location>
        <topology evidence="1">Multi-pass membrane protein</topology>
    </subcellularLocation>
</comment>
<dbReference type="AlphaFoldDB" id="A0A2T3FVF5"/>
<dbReference type="PANTHER" id="PTHR32322">
    <property type="entry name" value="INNER MEMBRANE TRANSPORTER"/>
    <property type="match status" value="1"/>
</dbReference>
<dbReference type="InterPro" id="IPR050638">
    <property type="entry name" value="AA-Vitamin_Transporters"/>
</dbReference>
<dbReference type="Pfam" id="PF00892">
    <property type="entry name" value="EamA"/>
    <property type="match status" value="2"/>
</dbReference>
<gene>
    <name evidence="9" type="ORF">C7U56_04920</name>
</gene>
<evidence type="ECO:0000256" key="4">
    <source>
        <dbReference type="ARBA" id="ARBA00022989"/>
    </source>
</evidence>
<reference evidence="9 10" key="1">
    <citation type="submission" date="2018-03" db="EMBL/GenBank/DDBJ databases">
        <title>Lachnoclostridium SNUG30386 gen.nov., sp.nov., isolated from human faeces.</title>
        <authorList>
            <person name="Seo B."/>
            <person name="Jeon K."/>
            <person name="Ko G."/>
        </authorList>
    </citation>
    <scope>NUCLEOTIDE SEQUENCE [LARGE SCALE GENOMIC DNA]</scope>
    <source>
        <strain evidence="9 10">SNUG30386</strain>
    </source>
</reference>
<comment type="caution">
    <text evidence="9">The sequence shown here is derived from an EMBL/GenBank/DDBJ whole genome shotgun (WGS) entry which is preliminary data.</text>
</comment>
<accession>A0A2T3FVF5</accession>
<evidence type="ECO:0000256" key="1">
    <source>
        <dbReference type="ARBA" id="ARBA00004141"/>
    </source>
</evidence>
<dbReference type="SUPFAM" id="SSF103481">
    <property type="entry name" value="Multidrug resistance efflux transporter EmrE"/>
    <property type="match status" value="2"/>
</dbReference>
<sequence length="323" mass="34143">MLKRNRDGKNQMNIKESNHATEKQASNSTEVPSSSARLGALCCMIGATSWGFSGTCGEALFSSYPIDAAWVTALRMLGAGTILLLAAAAKGKLPVRALVQDKKAMAQMVLFSFLGLVLSQYAYLNAIKWTNSGTATVLQNLSIIFVAVFVCAAERTLPTKRTFFCICLAFFGVWLIATGGRLDGMELTAKGLFWGIMGGVGAAAYFLLSKNPVKQWGSIPATGMGMFIGGVFLSGAVRIWEVPAGLDGHAAFYLGVLVILGSAVAYTLFLKGVSLTGPVRASVLACLEPLTAACLSAVWLNSVFTPAELIGFVCILATVLIMK</sequence>
<keyword evidence="5 7" id="KW-0472">Membrane</keyword>
<keyword evidence="3 7" id="KW-0812">Transmembrane</keyword>
<dbReference type="Proteomes" id="UP000241048">
    <property type="component" value="Unassembled WGS sequence"/>
</dbReference>
<comment type="similarity">
    <text evidence="2">Belongs to the EamA transporter family.</text>
</comment>
<feature type="transmembrane region" description="Helical" evidence="7">
    <location>
        <begin position="252"/>
        <end position="269"/>
    </location>
</feature>
<dbReference type="PANTHER" id="PTHR32322:SF2">
    <property type="entry name" value="EAMA DOMAIN-CONTAINING PROTEIN"/>
    <property type="match status" value="1"/>
</dbReference>
<evidence type="ECO:0000313" key="10">
    <source>
        <dbReference type="Proteomes" id="UP000241048"/>
    </source>
</evidence>
<feature type="domain" description="EamA" evidence="8">
    <location>
        <begin position="190"/>
        <end position="322"/>
    </location>
</feature>
<feature type="transmembrane region" description="Helical" evidence="7">
    <location>
        <begin position="306"/>
        <end position="322"/>
    </location>
</feature>
<evidence type="ECO:0000256" key="3">
    <source>
        <dbReference type="ARBA" id="ARBA00022692"/>
    </source>
</evidence>
<feature type="transmembrane region" description="Helical" evidence="7">
    <location>
        <begin position="163"/>
        <end position="180"/>
    </location>
</feature>
<feature type="transmembrane region" description="Helical" evidence="7">
    <location>
        <begin position="192"/>
        <end position="208"/>
    </location>
</feature>
<keyword evidence="4 7" id="KW-1133">Transmembrane helix</keyword>
<feature type="domain" description="EamA" evidence="8">
    <location>
        <begin position="38"/>
        <end position="177"/>
    </location>
</feature>
<feature type="transmembrane region" description="Helical" evidence="7">
    <location>
        <begin position="38"/>
        <end position="62"/>
    </location>
</feature>
<evidence type="ECO:0000313" key="9">
    <source>
        <dbReference type="EMBL" id="PST39241.1"/>
    </source>
</evidence>
<feature type="transmembrane region" description="Helical" evidence="7">
    <location>
        <begin position="133"/>
        <end position="151"/>
    </location>
</feature>
<dbReference type="RefSeq" id="WP_107000360.1">
    <property type="nucleotide sequence ID" value="NZ_DBFCBK010000008.1"/>
</dbReference>
<evidence type="ECO:0000256" key="2">
    <source>
        <dbReference type="ARBA" id="ARBA00007362"/>
    </source>
</evidence>
<dbReference type="GO" id="GO:0016020">
    <property type="term" value="C:membrane"/>
    <property type="evidence" value="ECO:0007669"/>
    <property type="project" value="UniProtKB-SubCell"/>
</dbReference>
<dbReference type="EMBL" id="PYLO01000001">
    <property type="protein sequence ID" value="PST39241.1"/>
    <property type="molecule type" value="Genomic_DNA"/>
</dbReference>
<proteinExistence type="inferred from homology"/>
<feature type="region of interest" description="Disordered" evidence="6">
    <location>
        <begin position="1"/>
        <end position="31"/>
    </location>
</feature>
<feature type="transmembrane region" description="Helical" evidence="7">
    <location>
        <begin position="220"/>
        <end position="240"/>
    </location>
</feature>
<feature type="transmembrane region" description="Helical" evidence="7">
    <location>
        <begin position="108"/>
        <end position="127"/>
    </location>
</feature>
<protein>
    <submittedName>
        <fullName evidence="9">EamA family transporter</fullName>
    </submittedName>
</protein>
<evidence type="ECO:0000259" key="8">
    <source>
        <dbReference type="Pfam" id="PF00892"/>
    </source>
</evidence>
<feature type="transmembrane region" description="Helical" evidence="7">
    <location>
        <begin position="68"/>
        <end position="87"/>
    </location>
</feature>
<name>A0A2T3FVF5_9CLOT</name>
<organism evidence="9 10">
    <name type="scientific">Clostridium fessum</name>
    <dbReference type="NCBI Taxonomy" id="2126740"/>
    <lineage>
        <taxon>Bacteria</taxon>
        <taxon>Bacillati</taxon>
        <taxon>Bacillota</taxon>
        <taxon>Clostridia</taxon>
        <taxon>Eubacteriales</taxon>
        <taxon>Clostridiaceae</taxon>
        <taxon>Clostridium</taxon>
    </lineage>
</organism>
<dbReference type="InterPro" id="IPR000620">
    <property type="entry name" value="EamA_dom"/>
</dbReference>